<comment type="caution">
    <text evidence="2">The sequence shown here is derived from an EMBL/GenBank/DDBJ whole genome shotgun (WGS) entry which is preliminary data.</text>
</comment>
<feature type="region of interest" description="Disordered" evidence="1">
    <location>
        <begin position="98"/>
        <end position="118"/>
    </location>
</feature>
<dbReference type="Proteomes" id="UP001432027">
    <property type="component" value="Unassembled WGS sequence"/>
</dbReference>
<evidence type="ECO:0000313" key="3">
    <source>
        <dbReference type="Proteomes" id="UP001432027"/>
    </source>
</evidence>
<evidence type="ECO:0000313" key="2">
    <source>
        <dbReference type="EMBL" id="GMS83822.1"/>
    </source>
</evidence>
<keyword evidence="3" id="KW-1185">Reference proteome</keyword>
<protein>
    <submittedName>
        <fullName evidence="2">Uncharacterized protein</fullName>
    </submittedName>
</protein>
<dbReference type="EMBL" id="BTSX01000002">
    <property type="protein sequence ID" value="GMS83822.1"/>
    <property type="molecule type" value="Genomic_DNA"/>
</dbReference>
<accession>A0AAV5SMP0</accession>
<proteinExistence type="predicted"/>
<sequence length="256" mass="29523">FQHKMDRVGNTQITDRALSMFGDTTNEGLLKTPAKGLVDLKTPAKGGLALRNKNATTTTEKKKVGNVFTPSRMAPVSIRLNQPFHKKNLSSINYNVFEDSDSPEKMKTEKEPEEDEEIETCAPPSYTDRSMLCKSLRDCTLLPPEEYPMESDGEEENMEEVGGVEKYFHPIYNVAENFDEIWNNLEVKAHDSDTEIEFCPEPDDRDWDLLNYIEECLREPFVPLVEDEKYLEMERRWREETEDFSSSGDDENDESI</sequence>
<name>A0AAV5SMP0_9BILA</name>
<dbReference type="AlphaFoldDB" id="A0AAV5SMP0"/>
<organism evidence="2 3">
    <name type="scientific">Pristionchus entomophagus</name>
    <dbReference type="NCBI Taxonomy" id="358040"/>
    <lineage>
        <taxon>Eukaryota</taxon>
        <taxon>Metazoa</taxon>
        <taxon>Ecdysozoa</taxon>
        <taxon>Nematoda</taxon>
        <taxon>Chromadorea</taxon>
        <taxon>Rhabditida</taxon>
        <taxon>Rhabditina</taxon>
        <taxon>Diplogasteromorpha</taxon>
        <taxon>Diplogasteroidea</taxon>
        <taxon>Neodiplogasteridae</taxon>
        <taxon>Pristionchus</taxon>
    </lineage>
</organism>
<reference evidence="2" key="1">
    <citation type="submission" date="2023-10" db="EMBL/GenBank/DDBJ databases">
        <title>Genome assembly of Pristionchus species.</title>
        <authorList>
            <person name="Yoshida K."/>
            <person name="Sommer R.J."/>
        </authorList>
    </citation>
    <scope>NUCLEOTIDE SEQUENCE</scope>
    <source>
        <strain evidence="2">RS0144</strain>
    </source>
</reference>
<evidence type="ECO:0000256" key="1">
    <source>
        <dbReference type="SAM" id="MobiDB-lite"/>
    </source>
</evidence>
<feature type="non-terminal residue" evidence="2">
    <location>
        <position position="1"/>
    </location>
</feature>
<gene>
    <name evidence="2" type="ORF">PENTCL1PPCAC_5997</name>
</gene>